<evidence type="ECO:0000313" key="3">
    <source>
        <dbReference type="EMBL" id="MPY46190.1"/>
    </source>
</evidence>
<dbReference type="SUPFAM" id="SSF55961">
    <property type="entry name" value="Bet v1-like"/>
    <property type="match status" value="1"/>
</dbReference>
<name>A0A5N8WFD8_9ACTN</name>
<dbReference type="AlphaFoldDB" id="A0A5N8WFD8"/>
<dbReference type="Gene3D" id="3.30.530.20">
    <property type="match status" value="1"/>
</dbReference>
<sequence>MIDVTHQINAVRRRVGSRVFKAGEARVVTVSQTYDSTAEDVWDACTNPERIPRWFLPVSGELRLGGRYQLEGNAGGTIERCDPPESFAATWEYGGDVSWIELRVIPEGEGRARFELDHIAHVDDERWGEFGPGAVGVGWDMGLVGLTLHLETGASVDPQKAMAWFGSEEGRRFVTRSSEAWYEASVAAGEDARAARAAADRTT</sequence>
<evidence type="ECO:0000256" key="1">
    <source>
        <dbReference type="ARBA" id="ARBA00006817"/>
    </source>
</evidence>
<comment type="similarity">
    <text evidence="1">Belongs to the AHA1 family.</text>
</comment>
<comment type="caution">
    <text evidence="3">The sequence shown here is derived from an EMBL/GenBank/DDBJ whole genome shotgun (WGS) entry which is preliminary data.</text>
</comment>
<accession>A0A5N8WFD8</accession>
<dbReference type="EMBL" id="VJZE01000596">
    <property type="protein sequence ID" value="MPY46190.1"/>
    <property type="molecule type" value="Genomic_DNA"/>
</dbReference>
<evidence type="ECO:0000313" key="4">
    <source>
        <dbReference type="Proteomes" id="UP000326979"/>
    </source>
</evidence>
<protein>
    <submittedName>
        <fullName evidence="3">SRPBCC family protein</fullName>
    </submittedName>
</protein>
<dbReference type="CDD" id="cd08899">
    <property type="entry name" value="SRPBCC_CalC_Aha1-like_6"/>
    <property type="match status" value="1"/>
</dbReference>
<dbReference type="InterPro" id="IPR023393">
    <property type="entry name" value="START-like_dom_sf"/>
</dbReference>
<evidence type="ECO:0000259" key="2">
    <source>
        <dbReference type="Pfam" id="PF08327"/>
    </source>
</evidence>
<keyword evidence="4" id="KW-1185">Reference proteome</keyword>
<dbReference type="OrthoDB" id="8117292at2"/>
<feature type="non-terminal residue" evidence="3">
    <location>
        <position position="203"/>
    </location>
</feature>
<dbReference type="InterPro" id="IPR013538">
    <property type="entry name" value="ASHA1/2-like_C"/>
</dbReference>
<dbReference type="Proteomes" id="UP000326979">
    <property type="component" value="Unassembled WGS sequence"/>
</dbReference>
<gene>
    <name evidence="3" type="ORF">FNH04_41695</name>
</gene>
<reference evidence="3 4" key="1">
    <citation type="submission" date="2019-07" db="EMBL/GenBank/DDBJ databases">
        <title>New species of Amycolatopsis and Streptomyces.</title>
        <authorList>
            <person name="Duangmal K."/>
            <person name="Teo W.F.A."/>
            <person name="Lipun K."/>
        </authorList>
    </citation>
    <scope>NUCLEOTIDE SEQUENCE [LARGE SCALE GENOMIC DNA]</scope>
    <source>
        <strain evidence="3 4">TISTR 2346</strain>
    </source>
</reference>
<dbReference type="Pfam" id="PF08327">
    <property type="entry name" value="AHSA1"/>
    <property type="match status" value="1"/>
</dbReference>
<organism evidence="3 4">
    <name type="scientific">Streptomyces phyllanthi</name>
    <dbReference type="NCBI Taxonomy" id="1803180"/>
    <lineage>
        <taxon>Bacteria</taxon>
        <taxon>Bacillati</taxon>
        <taxon>Actinomycetota</taxon>
        <taxon>Actinomycetes</taxon>
        <taxon>Kitasatosporales</taxon>
        <taxon>Streptomycetaceae</taxon>
        <taxon>Streptomyces</taxon>
    </lineage>
</organism>
<dbReference type="RefSeq" id="WP_152791444.1">
    <property type="nucleotide sequence ID" value="NZ_VJZE01000596.1"/>
</dbReference>
<proteinExistence type="inferred from homology"/>
<feature type="domain" description="Activator of Hsp90 ATPase homologue 1/2-like C-terminal" evidence="2">
    <location>
        <begin position="36"/>
        <end position="122"/>
    </location>
</feature>